<dbReference type="Proteomes" id="UP000003374">
    <property type="component" value="Unassembled WGS sequence"/>
</dbReference>
<gene>
    <name evidence="9" type="primary">coq7</name>
    <name evidence="11" type="ORF">NB231_12024</name>
</gene>
<comment type="cofactor">
    <cofactor evidence="9">
        <name>Fe cation</name>
        <dbReference type="ChEBI" id="CHEBI:24875"/>
    </cofactor>
    <text evidence="9">Binds 2 iron ions per subunit.</text>
</comment>
<feature type="binding site" evidence="9">
    <location>
        <position position="145"/>
    </location>
    <ligand>
        <name>Fe cation</name>
        <dbReference type="ChEBI" id="CHEBI:24875"/>
        <label>2</label>
    </ligand>
</feature>
<dbReference type="HAMAP" id="MF_01658">
    <property type="entry name" value="COQ7"/>
    <property type="match status" value="1"/>
</dbReference>
<comment type="similarity">
    <text evidence="9">Belongs to the COQ7 family.</text>
</comment>
<evidence type="ECO:0000256" key="10">
    <source>
        <dbReference type="SAM" id="MobiDB-lite"/>
    </source>
</evidence>
<feature type="binding site" evidence="9">
    <location>
        <position position="63"/>
    </location>
    <ligand>
        <name>Fe cation</name>
        <dbReference type="ChEBI" id="CHEBI:24875"/>
        <label>1</label>
    </ligand>
</feature>
<comment type="subcellular location">
    <subcellularLocation>
        <location evidence="9">Cell membrane</location>
        <topology evidence="9">Peripheral membrane protein</topology>
    </subcellularLocation>
</comment>
<comment type="pathway">
    <text evidence="1 9">Cofactor biosynthesis; ubiquinone biosynthesis.</text>
</comment>
<feature type="binding site" evidence="9">
    <location>
        <position position="177"/>
    </location>
    <ligand>
        <name>Fe cation</name>
        <dbReference type="ChEBI" id="CHEBI:24875"/>
        <label>2</label>
    </ligand>
</feature>
<evidence type="ECO:0000256" key="2">
    <source>
        <dbReference type="ARBA" id="ARBA00022475"/>
    </source>
</evidence>
<evidence type="ECO:0000256" key="3">
    <source>
        <dbReference type="ARBA" id="ARBA00022688"/>
    </source>
</evidence>
<dbReference type="InterPro" id="IPR047809">
    <property type="entry name" value="COQ7_proteobact"/>
</dbReference>
<sequence length="214" mass="23908">MVGRRYSLVDRVIAQFDAGVQTLYGRPRGTGRPSPANELPEPELDRQERRKAARLMRVNHCGEICAQALYQAQAITTRNPALRQTLARAAAEENDHLAWCEERLMRLGSHTSYLNPLFYIGSLGIGALAGAAGDRWSLGFLAQTEEQVVQHLSRHLQRLPRQDRPSRAIVEQMRLEEDGHASSATAAGAARIPRPVRQLMRLSARAMTGTTYWI</sequence>
<feature type="binding site" evidence="9">
    <location>
        <position position="96"/>
    </location>
    <ligand>
        <name>Fe cation</name>
        <dbReference type="ChEBI" id="CHEBI:24875"/>
        <label>1</label>
    </ligand>
</feature>
<dbReference type="InterPro" id="IPR009078">
    <property type="entry name" value="Ferritin-like_SF"/>
</dbReference>
<reference evidence="11 12" key="1">
    <citation type="submission" date="2006-02" db="EMBL/GenBank/DDBJ databases">
        <authorList>
            <person name="Waterbury J."/>
            <person name="Ferriera S."/>
            <person name="Johnson J."/>
            <person name="Kravitz S."/>
            <person name="Halpern A."/>
            <person name="Remington K."/>
            <person name="Beeson K."/>
            <person name="Tran B."/>
            <person name="Rogers Y.-H."/>
            <person name="Friedman R."/>
            <person name="Venter J.C."/>
        </authorList>
    </citation>
    <scope>NUCLEOTIDE SEQUENCE [LARGE SCALE GENOMIC DNA]</scope>
    <source>
        <strain evidence="11 12">Nb-231</strain>
    </source>
</reference>
<comment type="caution">
    <text evidence="11">The sequence shown here is derived from an EMBL/GenBank/DDBJ whole genome shotgun (WGS) entry which is preliminary data.</text>
</comment>
<evidence type="ECO:0000256" key="6">
    <source>
        <dbReference type="ARBA" id="ARBA00023004"/>
    </source>
</evidence>
<dbReference type="PANTHER" id="PTHR11237">
    <property type="entry name" value="COENZYME Q10 BIOSYNTHESIS PROTEIN 7"/>
    <property type="match status" value="1"/>
</dbReference>
<dbReference type="eggNOG" id="COG2941">
    <property type="taxonomic scope" value="Bacteria"/>
</dbReference>
<dbReference type="PANTHER" id="PTHR11237:SF4">
    <property type="entry name" value="5-DEMETHOXYUBIQUINONE HYDROXYLASE, MITOCHONDRIAL"/>
    <property type="match status" value="1"/>
</dbReference>
<feature type="binding site" evidence="9">
    <location>
        <position position="93"/>
    </location>
    <ligand>
        <name>Fe cation</name>
        <dbReference type="ChEBI" id="CHEBI:24875"/>
        <label>2</label>
    </ligand>
</feature>
<keyword evidence="7 9" id="KW-0503">Monooxygenase</keyword>
<dbReference type="EC" id="1.14.99.60" evidence="9"/>
<evidence type="ECO:0000256" key="4">
    <source>
        <dbReference type="ARBA" id="ARBA00022723"/>
    </source>
</evidence>
<dbReference type="STRING" id="314278.NB231_12024"/>
<feature type="region of interest" description="Disordered" evidence="10">
    <location>
        <begin position="24"/>
        <end position="45"/>
    </location>
</feature>
<dbReference type="GO" id="GO:0006744">
    <property type="term" value="P:ubiquinone biosynthetic process"/>
    <property type="evidence" value="ECO:0007669"/>
    <property type="project" value="UniProtKB-UniRule"/>
</dbReference>
<organism evidence="11 12">
    <name type="scientific">Nitrococcus mobilis Nb-231</name>
    <dbReference type="NCBI Taxonomy" id="314278"/>
    <lineage>
        <taxon>Bacteria</taxon>
        <taxon>Pseudomonadati</taxon>
        <taxon>Pseudomonadota</taxon>
        <taxon>Gammaproteobacteria</taxon>
        <taxon>Chromatiales</taxon>
        <taxon>Ectothiorhodospiraceae</taxon>
        <taxon>Nitrococcus</taxon>
    </lineage>
</organism>
<evidence type="ECO:0000256" key="7">
    <source>
        <dbReference type="ARBA" id="ARBA00023033"/>
    </source>
</evidence>
<dbReference type="CDD" id="cd01042">
    <property type="entry name" value="DMQH"/>
    <property type="match status" value="1"/>
</dbReference>
<feature type="binding site" evidence="9">
    <location>
        <position position="180"/>
    </location>
    <ligand>
        <name>Fe cation</name>
        <dbReference type="ChEBI" id="CHEBI:24875"/>
        <label>2</label>
    </ligand>
</feature>
<evidence type="ECO:0000256" key="8">
    <source>
        <dbReference type="ARBA" id="ARBA00023136"/>
    </source>
</evidence>
<dbReference type="RefSeq" id="WP_005002856.1">
    <property type="nucleotide sequence ID" value="NZ_CH672427.1"/>
</dbReference>
<feature type="binding site" evidence="9">
    <location>
        <position position="177"/>
    </location>
    <ligand>
        <name>Fe cation</name>
        <dbReference type="ChEBI" id="CHEBI:24875"/>
        <label>1</label>
    </ligand>
</feature>
<keyword evidence="6 9" id="KW-0408">Iron</keyword>
<keyword evidence="11" id="KW-0830">Ubiquinone</keyword>
<dbReference type="AlphaFoldDB" id="A4BPG2"/>
<keyword evidence="8 9" id="KW-0472">Membrane</keyword>
<keyword evidence="2 9" id="KW-1003">Cell membrane</keyword>
<dbReference type="OrthoDB" id="5192789at2"/>
<evidence type="ECO:0000256" key="5">
    <source>
        <dbReference type="ARBA" id="ARBA00023002"/>
    </source>
</evidence>
<dbReference type="GO" id="GO:0005886">
    <property type="term" value="C:plasma membrane"/>
    <property type="evidence" value="ECO:0007669"/>
    <property type="project" value="UniProtKB-SubCell"/>
</dbReference>
<dbReference type="NCBIfam" id="NF033656">
    <property type="entry name" value="DMQ_monoox_COQ7"/>
    <property type="match status" value="1"/>
</dbReference>
<accession>A4BPG2</accession>
<dbReference type="HOGENOM" id="CLU_088601_0_0_6"/>
<dbReference type="InterPro" id="IPR012347">
    <property type="entry name" value="Ferritin-like"/>
</dbReference>
<dbReference type="UniPathway" id="UPA00232"/>
<comment type="function">
    <text evidence="9">Catalyzes the hydroxylation of 2-nonaprenyl-3-methyl-6-methoxy-1,4-benzoquinol during ubiquinone biosynthesis.</text>
</comment>
<feature type="binding site" evidence="9">
    <location>
        <position position="93"/>
    </location>
    <ligand>
        <name>Fe cation</name>
        <dbReference type="ChEBI" id="CHEBI:24875"/>
        <label>1</label>
    </ligand>
</feature>
<proteinExistence type="inferred from homology"/>
<name>A4BPG2_9GAMM</name>
<keyword evidence="12" id="KW-1185">Reference proteome</keyword>
<evidence type="ECO:0000256" key="1">
    <source>
        <dbReference type="ARBA" id="ARBA00004749"/>
    </source>
</evidence>
<dbReference type="Pfam" id="PF03232">
    <property type="entry name" value="COQ7"/>
    <property type="match status" value="1"/>
</dbReference>
<evidence type="ECO:0000313" key="12">
    <source>
        <dbReference type="Proteomes" id="UP000003374"/>
    </source>
</evidence>
<dbReference type="InterPro" id="IPR011566">
    <property type="entry name" value="Ubq_synth_Coq7"/>
</dbReference>
<dbReference type="SUPFAM" id="SSF47240">
    <property type="entry name" value="Ferritin-like"/>
    <property type="match status" value="1"/>
</dbReference>
<protein>
    <recommendedName>
        <fullName evidence="9">3-demethoxyubiquinol 3-hydroxylase</fullName>
        <shortName evidence="9">DMQ hydroxylase</shortName>
        <ecNumber evidence="9">1.14.99.60</ecNumber>
    </recommendedName>
    <alternativeName>
        <fullName evidence="9">2-nonaprenyl-3-methyl-6-methoxy-1,4-benzoquinol hydroxylase</fullName>
    </alternativeName>
</protein>
<keyword evidence="3 9" id="KW-0831">Ubiquinone biosynthesis</keyword>
<keyword evidence="4 9" id="KW-0479">Metal-binding</keyword>
<evidence type="ECO:0000256" key="9">
    <source>
        <dbReference type="HAMAP-Rule" id="MF_01658"/>
    </source>
</evidence>
<dbReference type="GO" id="GO:0046872">
    <property type="term" value="F:metal ion binding"/>
    <property type="evidence" value="ECO:0007669"/>
    <property type="project" value="UniProtKB-KW"/>
</dbReference>
<dbReference type="EMBL" id="AAOF01000003">
    <property type="protein sequence ID" value="EAR22463.1"/>
    <property type="molecule type" value="Genomic_DNA"/>
</dbReference>
<dbReference type="GO" id="GO:0008682">
    <property type="term" value="F:3-demethoxyubiquinol 3-hydroxylase activity"/>
    <property type="evidence" value="ECO:0007669"/>
    <property type="project" value="UniProtKB-EC"/>
</dbReference>
<dbReference type="Gene3D" id="1.20.1260.10">
    <property type="match status" value="1"/>
</dbReference>
<evidence type="ECO:0000313" key="11">
    <source>
        <dbReference type="EMBL" id="EAR22463.1"/>
    </source>
</evidence>
<comment type="catalytic activity">
    <reaction evidence="9">
        <text>a 5-methoxy-2-methyl-3-(all-trans-polyprenyl)benzene-1,4-diol + AH2 + O2 = a 3-demethylubiquinol + A + H2O</text>
        <dbReference type="Rhea" id="RHEA:50908"/>
        <dbReference type="Rhea" id="RHEA-COMP:10859"/>
        <dbReference type="Rhea" id="RHEA-COMP:10914"/>
        <dbReference type="ChEBI" id="CHEBI:13193"/>
        <dbReference type="ChEBI" id="CHEBI:15377"/>
        <dbReference type="ChEBI" id="CHEBI:15379"/>
        <dbReference type="ChEBI" id="CHEBI:17499"/>
        <dbReference type="ChEBI" id="CHEBI:84167"/>
        <dbReference type="ChEBI" id="CHEBI:84422"/>
        <dbReference type="EC" id="1.14.99.60"/>
    </reaction>
</comment>
<keyword evidence="5 9" id="KW-0560">Oxidoreductase</keyword>